<name>A0A4Z2J304_9TELE</name>
<feature type="region of interest" description="Disordered" evidence="1">
    <location>
        <begin position="85"/>
        <end position="109"/>
    </location>
</feature>
<dbReference type="AlphaFoldDB" id="A0A4Z2J304"/>
<dbReference type="Proteomes" id="UP000314294">
    <property type="component" value="Unassembled WGS sequence"/>
</dbReference>
<evidence type="ECO:0000313" key="2">
    <source>
        <dbReference type="EMBL" id="TNN83873.1"/>
    </source>
</evidence>
<comment type="caution">
    <text evidence="2">The sequence shown here is derived from an EMBL/GenBank/DDBJ whole genome shotgun (WGS) entry which is preliminary data.</text>
</comment>
<keyword evidence="3" id="KW-1185">Reference proteome</keyword>
<evidence type="ECO:0000313" key="3">
    <source>
        <dbReference type="Proteomes" id="UP000314294"/>
    </source>
</evidence>
<accession>A0A4Z2J304</accession>
<gene>
    <name evidence="2" type="ORF">EYF80_005744</name>
</gene>
<proteinExistence type="predicted"/>
<dbReference type="EMBL" id="SRLO01000030">
    <property type="protein sequence ID" value="TNN83873.1"/>
    <property type="molecule type" value="Genomic_DNA"/>
</dbReference>
<organism evidence="2 3">
    <name type="scientific">Liparis tanakae</name>
    <name type="common">Tanaka's snailfish</name>
    <dbReference type="NCBI Taxonomy" id="230148"/>
    <lineage>
        <taxon>Eukaryota</taxon>
        <taxon>Metazoa</taxon>
        <taxon>Chordata</taxon>
        <taxon>Craniata</taxon>
        <taxon>Vertebrata</taxon>
        <taxon>Euteleostomi</taxon>
        <taxon>Actinopterygii</taxon>
        <taxon>Neopterygii</taxon>
        <taxon>Teleostei</taxon>
        <taxon>Neoteleostei</taxon>
        <taxon>Acanthomorphata</taxon>
        <taxon>Eupercaria</taxon>
        <taxon>Perciformes</taxon>
        <taxon>Cottioidei</taxon>
        <taxon>Cottales</taxon>
        <taxon>Liparidae</taxon>
        <taxon>Liparis</taxon>
    </lineage>
</organism>
<sequence length="109" mass="11969">MPQSLPTGVNTHILHHHGNGRGGALLQCAEVNAGREQLESPRYDTRSCVNGIFEWCGERSVLEQFPDLQDFRAASERLPLCCRTTGPVDQGQTSSHADAKRRTGALLLE</sequence>
<evidence type="ECO:0000256" key="1">
    <source>
        <dbReference type="SAM" id="MobiDB-lite"/>
    </source>
</evidence>
<reference evidence="2 3" key="1">
    <citation type="submission" date="2019-03" db="EMBL/GenBank/DDBJ databases">
        <title>First draft genome of Liparis tanakae, snailfish: a comprehensive survey of snailfish specific genes.</title>
        <authorList>
            <person name="Kim W."/>
            <person name="Song I."/>
            <person name="Jeong J.-H."/>
            <person name="Kim D."/>
            <person name="Kim S."/>
            <person name="Ryu S."/>
            <person name="Song J.Y."/>
            <person name="Lee S.K."/>
        </authorList>
    </citation>
    <scope>NUCLEOTIDE SEQUENCE [LARGE SCALE GENOMIC DNA]</scope>
    <source>
        <tissue evidence="2">Muscle</tissue>
    </source>
</reference>
<protein>
    <submittedName>
        <fullName evidence="2">Uncharacterized protein</fullName>
    </submittedName>
</protein>